<dbReference type="InterPro" id="IPR046868">
    <property type="entry name" value="BAR_4"/>
</dbReference>
<dbReference type="PROSITE" id="PS50003">
    <property type="entry name" value="PH_DOMAIN"/>
    <property type="match status" value="1"/>
</dbReference>
<protein>
    <submittedName>
        <fullName evidence="4">PH domain containing protein</fullName>
    </submittedName>
</protein>
<dbReference type="SUPFAM" id="SSF50729">
    <property type="entry name" value="PH domain-like"/>
    <property type="match status" value="1"/>
</dbReference>
<reference evidence="4 5" key="1">
    <citation type="journal article" date="2016" name="Genome Biol. Evol.">
        <title>Divergent and convergent evolution of fungal pathogenicity.</title>
        <authorList>
            <person name="Shang Y."/>
            <person name="Xiao G."/>
            <person name="Zheng P."/>
            <person name="Cen K."/>
            <person name="Zhan S."/>
            <person name="Wang C."/>
        </authorList>
    </citation>
    <scope>NUCLEOTIDE SEQUENCE [LARGE SCALE GENOMIC DNA]</scope>
    <source>
        <strain evidence="4 5">RCEF 264</strain>
    </source>
</reference>
<feature type="compositionally biased region" description="Gly residues" evidence="2">
    <location>
        <begin position="716"/>
        <end position="725"/>
    </location>
</feature>
<feature type="compositionally biased region" description="Polar residues" evidence="2">
    <location>
        <begin position="749"/>
        <end position="759"/>
    </location>
</feature>
<feature type="compositionally biased region" description="Polar residues" evidence="2">
    <location>
        <begin position="232"/>
        <end position="242"/>
    </location>
</feature>
<organism evidence="4 5">
    <name type="scientific">Niveomyces insectorum RCEF 264</name>
    <dbReference type="NCBI Taxonomy" id="1081102"/>
    <lineage>
        <taxon>Eukaryota</taxon>
        <taxon>Fungi</taxon>
        <taxon>Dikarya</taxon>
        <taxon>Ascomycota</taxon>
        <taxon>Pezizomycotina</taxon>
        <taxon>Sordariomycetes</taxon>
        <taxon>Hypocreomycetidae</taxon>
        <taxon>Hypocreales</taxon>
        <taxon>Cordycipitaceae</taxon>
        <taxon>Niveomyces</taxon>
    </lineage>
</organism>
<dbReference type="InterPro" id="IPR043453">
    <property type="entry name" value="Slm1_PH"/>
</dbReference>
<sequence length="939" mass="99242">MASVKSPPVMTPVTQAVHSPAAAGPGTGGRPGGAYFGQPQPQPQPHTYPQQQPQQQQQASYQPQPQQASSVYSHSSNFMPSPPATLADDDDRTLLNTRANANLSAASSSVGAAAVPGTMAGTGAGAAASPTPYSFVEGASEAGFNHANSPANQFHHANAIASGAPVFANNSRFAESWDASQRGSSIVDVDGTVNSDGGASVQLPSRSNTLRKKSSLRRSGSLHRSSSRRSMNAGSVRSLALQSRTDLDESHSAFYCPVPTKGNPTDVLANRFQAWRKILKDLIAYHREIQSHYEQRTKSLLKLSNTLNGSSLPPGFIVSGGLDDAAQVLRGFHKQAVAEAAKAREIEEEVILALTGLRSDLSQKIKEIKSISGDFRNAVDKEMDATKRAVKHLGDALGQTELDTALTTGRQDPYLLRLAADRQLERQLQEENYLHQAFLNLEKSGRELESIVVGEIQKSYNAYAGVLKREASAAWSTVEELRAGPISMPKDQEWMSFVRGSDQFVDPDIPLRSFSFLHYPGQNHYACQEIRAGLLERKSKYLKSYTAGWYVLSPTHLHEFKSADKMQAPVMSLYLPEQKLGSHSAPGASSSKFVLKGRQTGGLHRGHTWVFRAESYDTMMAWYEDLQALTETTAQGRESFVRGQQQQQQQQQQFARSGSRASQHTYSSDGVVNEDDDEPFAANSPAAIAGSAAGARAAEEGLAGLGRGGGGGGGIGEGGGVGGGDADVHSNMTTGVTGGTGGQQPYAGQPTNATVSRRPSQGGRFLSDLQVNAQRGLEVQAAGLPTSPTSATGSGGSLGNQDGAPTSDYGVIAAATALPGSHQNQPPQQQPQPVYGSDHGPSDTYDRHDFADGVPRGNITVASANGDSGYASNRGLDVQQGASLPDGAPTAPTGADSALYKDATGELGKPAAAPSKESGAVSNLHMPGQYPRSTTELPR</sequence>
<dbReference type="Pfam" id="PF20400">
    <property type="entry name" value="BAR_4"/>
    <property type="match status" value="1"/>
</dbReference>
<dbReference type="SMART" id="SM00233">
    <property type="entry name" value="PH"/>
    <property type="match status" value="1"/>
</dbReference>
<feature type="compositionally biased region" description="Low complexity" evidence="2">
    <location>
        <begin position="644"/>
        <end position="653"/>
    </location>
</feature>
<keyword evidence="5" id="KW-1185">Reference proteome</keyword>
<dbReference type="OrthoDB" id="5598057at2759"/>
<dbReference type="InterPro" id="IPR011993">
    <property type="entry name" value="PH-like_dom_sf"/>
</dbReference>
<feature type="region of interest" description="Disordered" evidence="2">
    <location>
        <begin position="716"/>
        <end position="939"/>
    </location>
</feature>
<dbReference type="InterPro" id="IPR001849">
    <property type="entry name" value="PH_domain"/>
</dbReference>
<feature type="region of interest" description="Disordered" evidence="2">
    <location>
        <begin position="1"/>
        <end position="90"/>
    </location>
</feature>
<evidence type="ECO:0000259" key="3">
    <source>
        <dbReference type="PROSITE" id="PS50003"/>
    </source>
</evidence>
<feature type="region of interest" description="Disordered" evidence="2">
    <location>
        <begin position="637"/>
        <end position="682"/>
    </location>
</feature>
<feature type="compositionally biased region" description="Low complexity" evidence="2">
    <location>
        <begin position="47"/>
        <end position="67"/>
    </location>
</feature>
<dbReference type="Proteomes" id="UP000076874">
    <property type="component" value="Unassembled WGS sequence"/>
</dbReference>
<dbReference type="STRING" id="1081102.A0A167XQL4"/>
<dbReference type="Pfam" id="PF20399">
    <property type="entry name" value="PH_20"/>
    <property type="match status" value="1"/>
</dbReference>
<dbReference type="PANTHER" id="PTHR31941">
    <property type="entry name" value="CYTOSKELETAL SIGNALING PROTEIN SLM1"/>
    <property type="match status" value="1"/>
</dbReference>
<feature type="compositionally biased region" description="Gly residues" evidence="2">
    <location>
        <begin position="25"/>
        <end position="35"/>
    </location>
</feature>
<evidence type="ECO:0000313" key="5">
    <source>
        <dbReference type="Proteomes" id="UP000076874"/>
    </source>
</evidence>
<dbReference type="SUPFAM" id="SSF81995">
    <property type="entry name" value="beta-sandwich domain of Sec23/24"/>
    <property type="match status" value="1"/>
</dbReference>
<name>A0A167XQL4_9HYPO</name>
<feature type="domain" description="PH" evidence="3">
    <location>
        <begin position="528"/>
        <end position="631"/>
    </location>
</feature>
<feature type="compositionally biased region" description="Low complexity" evidence="2">
    <location>
        <begin position="823"/>
        <end position="833"/>
    </location>
</feature>
<accession>A0A167XQL4</accession>
<feature type="compositionally biased region" description="Polar residues" evidence="2">
    <location>
        <begin position="68"/>
        <end position="79"/>
    </location>
</feature>
<dbReference type="Gene3D" id="1.20.1270.60">
    <property type="entry name" value="Arfaptin homology (AH) domain/BAR domain"/>
    <property type="match status" value="1"/>
</dbReference>
<dbReference type="AlphaFoldDB" id="A0A167XQL4"/>
<dbReference type="InterPro" id="IPR027267">
    <property type="entry name" value="AH/BAR_dom_sf"/>
</dbReference>
<dbReference type="Gene3D" id="2.30.29.30">
    <property type="entry name" value="Pleckstrin-homology domain (PH domain)/Phosphotyrosine-binding domain (PTB)"/>
    <property type="match status" value="1"/>
</dbReference>
<feature type="compositionally biased region" description="Basic and acidic residues" evidence="2">
    <location>
        <begin position="840"/>
        <end position="851"/>
    </location>
</feature>
<dbReference type="EMBL" id="AZHD01000003">
    <property type="protein sequence ID" value="OAA65266.1"/>
    <property type="molecule type" value="Genomic_DNA"/>
</dbReference>
<feature type="region of interest" description="Disordered" evidence="2">
    <location>
        <begin position="188"/>
        <end position="242"/>
    </location>
</feature>
<dbReference type="InterPro" id="IPR046869">
    <property type="entry name" value="SLM1/RGC1-like_PH"/>
</dbReference>
<evidence type="ECO:0000256" key="1">
    <source>
        <dbReference type="ARBA" id="ARBA00022553"/>
    </source>
</evidence>
<comment type="caution">
    <text evidence="4">The sequence shown here is derived from an EMBL/GenBank/DDBJ whole genome shotgun (WGS) entry which is preliminary data.</text>
</comment>
<dbReference type="PANTHER" id="PTHR31941:SF16">
    <property type="entry name" value="PHOSPHATIDYLINOSITOL 4,5-BISPHOSPHATE-BINDING PROTEIN SLM1-RELATED"/>
    <property type="match status" value="1"/>
</dbReference>
<feature type="compositionally biased region" description="Low complexity" evidence="2">
    <location>
        <begin position="217"/>
        <end position="230"/>
    </location>
</feature>
<keyword evidence="1" id="KW-0597">Phosphoprotein</keyword>
<evidence type="ECO:0000256" key="2">
    <source>
        <dbReference type="SAM" id="MobiDB-lite"/>
    </source>
</evidence>
<feature type="compositionally biased region" description="Low complexity" evidence="2">
    <location>
        <begin position="783"/>
        <end position="792"/>
    </location>
</feature>
<dbReference type="CDD" id="cd13311">
    <property type="entry name" value="PH_Slm1"/>
    <property type="match status" value="1"/>
</dbReference>
<gene>
    <name evidence="4" type="ORF">SPI_02053</name>
</gene>
<proteinExistence type="predicted"/>
<evidence type="ECO:0000313" key="4">
    <source>
        <dbReference type="EMBL" id="OAA65266.1"/>
    </source>
</evidence>
<feature type="compositionally biased region" description="Polar residues" evidence="2">
    <location>
        <begin position="654"/>
        <end position="670"/>
    </location>
</feature>